<dbReference type="AlphaFoldDB" id="A0A2K8Z259"/>
<feature type="transmembrane region" description="Helical" evidence="1">
    <location>
        <begin position="191"/>
        <end position="211"/>
    </location>
</feature>
<dbReference type="Proteomes" id="UP000232883">
    <property type="component" value="Chromosome"/>
</dbReference>
<keyword evidence="1" id="KW-0812">Transmembrane</keyword>
<name>A0A2K8Z259_9BACT</name>
<evidence type="ECO:0000313" key="3">
    <source>
        <dbReference type="Proteomes" id="UP000232883"/>
    </source>
</evidence>
<evidence type="ECO:0000313" key="2">
    <source>
        <dbReference type="EMBL" id="AUD03966.1"/>
    </source>
</evidence>
<keyword evidence="1" id="KW-1133">Transmembrane helix</keyword>
<feature type="transmembrane region" description="Helical" evidence="1">
    <location>
        <begin position="166"/>
        <end position="184"/>
    </location>
</feature>
<feature type="transmembrane region" description="Helical" evidence="1">
    <location>
        <begin position="99"/>
        <end position="120"/>
    </location>
</feature>
<reference evidence="2 3" key="1">
    <citation type="submission" date="2017-11" db="EMBL/GenBank/DDBJ databases">
        <title>Taxonomic description and genome sequences of Spirosoma HA7 sp. nov., isolated from pollen microhabitat of Corylus avellana.</title>
        <authorList>
            <person name="Ambika Manirajan B."/>
            <person name="Suarez C."/>
            <person name="Ratering S."/>
            <person name="Geissler-Plaum R."/>
            <person name="Cardinale M."/>
            <person name="Sylvia S."/>
        </authorList>
    </citation>
    <scope>NUCLEOTIDE SEQUENCE [LARGE SCALE GENOMIC DNA]</scope>
    <source>
        <strain evidence="2 3">HA7</strain>
    </source>
</reference>
<dbReference type="KEGG" id="spir:CWM47_20350"/>
<dbReference type="EMBL" id="CP025096">
    <property type="protein sequence ID" value="AUD03966.1"/>
    <property type="molecule type" value="Genomic_DNA"/>
</dbReference>
<evidence type="ECO:0000256" key="1">
    <source>
        <dbReference type="SAM" id="Phobius"/>
    </source>
</evidence>
<dbReference type="OrthoDB" id="1523880at2"/>
<keyword evidence="3" id="KW-1185">Reference proteome</keyword>
<dbReference type="RefSeq" id="WP_100990033.1">
    <property type="nucleotide sequence ID" value="NZ_CP025096.1"/>
</dbReference>
<protein>
    <submittedName>
        <fullName evidence="2">Uncharacterized protein</fullName>
    </submittedName>
</protein>
<gene>
    <name evidence="2" type="ORF">CWM47_20350</name>
</gene>
<proteinExistence type="predicted"/>
<keyword evidence="1" id="KW-0472">Membrane</keyword>
<feature type="transmembrane region" description="Helical" evidence="1">
    <location>
        <begin position="25"/>
        <end position="45"/>
    </location>
</feature>
<feature type="transmembrane region" description="Helical" evidence="1">
    <location>
        <begin position="253"/>
        <end position="273"/>
    </location>
</feature>
<accession>A0A2K8Z259</accession>
<sequence length="278" mass="31973">MNQTFSFSRFGRLLRKYFTDNKVQLLANLGLLVGALFVACVFAYQGSPAVVDRQRDLLFFLFVWPCWYIFTVQQTTVLNQKERAVNYLMQPASQFEKMALIWFISGLGFVVVYLSVFALMDTIGVSYVNNRNWTPEQLATIRQQGGLYVIQSIFNEKSMEDIPTQLWAFTALLHSFTLAFTLLIRKYTLPIVVIIAFALLIFGFLGNNYFLQSITDSGSIRSATPFSDAIAESPTNQYYYRKIEMIQPIGNQIRYAVGSMVVVLLYIMAYFRLKEREV</sequence>
<feature type="transmembrane region" description="Helical" evidence="1">
    <location>
        <begin position="57"/>
        <end position="78"/>
    </location>
</feature>
<organism evidence="2 3">
    <name type="scientific">Spirosoma pollinicola</name>
    <dbReference type="NCBI Taxonomy" id="2057025"/>
    <lineage>
        <taxon>Bacteria</taxon>
        <taxon>Pseudomonadati</taxon>
        <taxon>Bacteroidota</taxon>
        <taxon>Cytophagia</taxon>
        <taxon>Cytophagales</taxon>
        <taxon>Cytophagaceae</taxon>
        <taxon>Spirosoma</taxon>
    </lineage>
</organism>